<dbReference type="KEGG" id="hbq:QI031_06880"/>
<dbReference type="EMBL" id="CP124543">
    <property type="protein sequence ID" value="WGV27208.1"/>
    <property type="molecule type" value="Genomic_DNA"/>
</dbReference>
<evidence type="ECO:0000313" key="2">
    <source>
        <dbReference type="EMBL" id="WGV27208.1"/>
    </source>
</evidence>
<keyword evidence="3" id="KW-1185">Reference proteome</keyword>
<evidence type="ECO:0000256" key="1">
    <source>
        <dbReference type="SAM" id="MobiDB-lite"/>
    </source>
</evidence>
<feature type="region of interest" description="Disordered" evidence="1">
    <location>
        <begin position="1"/>
        <end position="76"/>
    </location>
</feature>
<accession>A0AAJ6NUZ2</accession>
<name>A0AAJ6NUZ2_9CYAN</name>
<dbReference type="Proteomes" id="UP001223520">
    <property type="component" value="Chromosome"/>
</dbReference>
<feature type="compositionally biased region" description="Polar residues" evidence="1">
    <location>
        <begin position="67"/>
        <end position="76"/>
    </location>
</feature>
<dbReference type="RefSeq" id="WP_281484447.1">
    <property type="nucleotide sequence ID" value="NZ_CP124543.1"/>
</dbReference>
<evidence type="ECO:0000313" key="3">
    <source>
        <dbReference type="Proteomes" id="UP001223520"/>
    </source>
</evidence>
<organism evidence="2 3">
    <name type="scientific">Halotia branconii CENA392</name>
    <dbReference type="NCBI Taxonomy" id="1539056"/>
    <lineage>
        <taxon>Bacteria</taxon>
        <taxon>Bacillati</taxon>
        <taxon>Cyanobacteriota</taxon>
        <taxon>Cyanophyceae</taxon>
        <taxon>Nostocales</taxon>
        <taxon>Nodulariaceae</taxon>
        <taxon>Halotia</taxon>
    </lineage>
</organism>
<reference evidence="2 3" key="1">
    <citation type="journal article" date="2023" name="Limnol Oceanogr Lett">
        <title>Environmental adaptations by the intertidal Antarctic cyanobacterium Halotia branconii CENA392 as revealed using long-read genome sequencing.</title>
        <authorList>
            <person name="Dextro R.B."/>
            <person name="Delbaje E."/>
            <person name="Freitas P.N.N."/>
            <person name="Geraldes V."/>
            <person name="Pinto E."/>
            <person name="Long P.F."/>
            <person name="Fiore M.F."/>
        </authorList>
    </citation>
    <scope>NUCLEOTIDE SEQUENCE [LARGE SCALE GENOMIC DNA]</scope>
    <source>
        <strain evidence="2 3">CENA392</strain>
    </source>
</reference>
<feature type="compositionally biased region" description="Polar residues" evidence="1">
    <location>
        <begin position="18"/>
        <end position="32"/>
    </location>
</feature>
<dbReference type="AlphaFoldDB" id="A0AAJ6NUZ2"/>
<gene>
    <name evidence="2" type="ORF">QI031_06880</name>
</gene>
<sequence>MTQESRRPINLSVHESSDPSVINPNSQQATSEDINDLNDSVHDDENVDINTPEPFDPAREEKLGDQQIISANLSAG</sequence>
<proteinExistence type="predicted"/>
<protein>
    <submittedName>
        <fullName evidence="2">Uncharacterized protein</fullName>
    </submittedName>
</protein>